<evidence type="ECO:0000313" key="3">
    <source>
        <dbReference type="EMBL" id="HJB07451.1"/>
    </source>
</evidence>
<dbReference type="Proteomes" id="UP000886804">
    <property type="component" value="Unassembled WGS sequence"/>
</dbReference>
<reference evidence="3" key="1">
    <citation type="journal article" date="2021" name="PeerJ">
        <title>Extensive microbial diversity within the chicken gut microbiome revealed by metagenomics and culture.</title>
        <authorList>
            <person name="Gilroy R."/>
            <person name="Ravi A."/>
            <person name="Getino M."/>
            <person name="Pursley I."/>
            <person name="Horton D.L."/>
            <person name="Alikhan N.F."/>
            <person name="Baker D."/>
            <person name="Gharbi K."/>
            <person name="Hall N."/>
            <person name="Watson M."/>
            <person name="Adriaenssens E.M."/>
            <person name="Foster-Nyarko E."/>
            <person name="Jarju S."/>
            <person name="Secka A."/>
            <person name="Antonio M."/>
            <person name="Oren A."/>
            <person name="Chaudhuri R.R."/>
            <person name="La Ragione R."/>
            <person name="Hildebrand F."/>
            <person name="Pallen M.J."/>
        </authorList>
    </citation>
    <scope>NUCLEOTIDE SEQUENCE</scope>
    <source>
        <strain evidence="3">CHK188-4685</strain>
    </source>
</reference>
<evidence type="ECO:0000313" key="4">
    <source>
        <dbReference type="Proteomes" id="UP000886804"/>
    </source>
</evidence>
<protein>
    <submittedName>
        <fullName evidence="3">Peptidyl-prolyl cis-trans isomerase</fullName>
    </submittedName>
</protein>
<dbReference type="Gene3D" id="3.10.50.40">
    <property type="match status" value="1"/>
</dbReference>
<keyword evidence="1" id="KW-0697">Rotamase</keyword>
<dbReference type="PROSITE" id="PS50198">
    <property type="entry name" value="PPIC_PPIASE_2"/>
    <property type="match status" value="1"/>
</dbReference>
<dbReference type="Pfam" id="PF00639">
    <property type="entry name" value="Rotamase"/>
    <property type="match status" value="1"/>
</dbReference>
<dbReference type="EMBL" id="DWYS01000074">
    <property type="protein sequence ID" value="HJB07451.1"/>
    <property type="molecule type" value="Genomic_DNA"/>
</dbReference>
<proteinExistence type="predicted"/>
<feature type="domain" description="PpiC" evidence="2">
    <location>
        <begin position="182"/>
        <end position="267"/>
    </location>
</feature>
<dbReference type="InterPro" id="IPR046357">
    <property type="entry name" value="PPIase_dom_sf"/>
</dbReference>
<evidence type="ECO:0000259" key="2">
    <source>
        <dbReference type="PROSITE" id="PS50198"/>
    </source>
</evidence>
<name>A0A9D2L7S1_9FIRM</name>
<evidence type="ECO:0000256" key="1">
    <source>
        <dbReference type="PROSITE-ProRule" id="PRU00278"/>
    </source>
</evidence>
<dbReference type="GO" id="GO:0003755">
    <property type="term" value="F:peptidyl-prolyl cis-trans isomerase activity"/>
    <property type="evidence" value="ECO:0007669"/>
    <property type="project" value="UniProtKB-KW"/>
</dbReference>
<gene>
    <name evidence="3" type="ORF">H9716_06230</name>
</gene>
<sequence length="336" mass="38327">MNNHWRKEEKGGRAIFRLRTVQMLLLASAALLFSGCGRRIGGETSQEAIEASWSRGQLMTVAATERNRYQNVYTEQIWSAASGTGDMDFEAQLMDQIQSFFTEMTLVCAMAEEEQVELTAQETDTIGRLSREYFAQLTGGDREFLEVSQQEIYELYSAYHRANRMVEEMTSQEDLEISDAQAKVIQVQEIVLLDENKAEEALEALSADGADFDAVLRQYSEKSGGTVSMGRTEEPDKLEEVAFALEQDQISGIVEQDDVYYILKCVNAYDQEATAARKEQMEEEKKDQVFRFLYEPFAAEHQVVYPEGLWESVSFEGGEDCRTDNFFTMYREYMGS</sequence>
<accession>A0A9D2L7S1</accession>
<keyword evidence="1 3" id="KW-0413">Isomerase</keyword>
<dbReference type="SUPFAM" id="SSF54534">
    <property type="entry name" value="FKBP-like"/>
    <property type="match status" value="1"/>
</dbReference>
<dbReference type="AlphaFoldDB" id="A0A9D2L7S1"/>
<organism evidence="3 4">
    <name type="scientific">Candidatus Enterocloster faecavium</name>
    <dbReference type="NCBI Taxonomy" id="2838560"/>
    <lineage>
        <taxon>Bacteria</taxon>
        <taxon>Bacillati</taxon>
        <taxon>Bacillota</taxon>
        <taxon>Clostridia</taxon>
        <taxon>Lachnospirales</taxon>
        <taxon>Lachnospiraceae</taxon>
        <taxon>Enterocloster</taxon>
    </lineage>
</organism>
<reference evidence="3" key="2">
    <citation type="submission" date="2021-04" db="EMBL/GenBank/DDBJ databases">
        <authorList>
            <person name="Gilroy R."/>
        </authorList>
    </citation>
    <scope>NUCLEOTIDE SEQUENCE</scope>
    <source>
        <strain evidence="3">CHK188-4685</strain>
    </source>
</reference>
<dbReference type="InterPro" id="IPR000297">
    <property type="entry name" value="PPIase_PpiC"/>
</dbReference>
<comment type="caution">
    <text evidence="3">The sequence shown here is derived from an EMBL/GenBank/DDBJ whole genome shotgun (WGS) entry which is preliminary data.</text>
</comment>